<evidence type="ECO:0000259" key="1">
    <source>
        <dbReference type="PROSITE" id="PS50878"/>
    </source>
</evidence>
<dbReference type="Pfam" id="PF00078">
    <property type="entry name" value="RVT_1"/>
    <property type="match status" value="1"/>
</dbReference>
<dbReference type="PANTHER" id="PTHR31635">
    <property type="entry name" value="REVERSE TRANSCRIPTASE DOMAIN-CONTAINING PROTEIN-RELATED"/>
    <property type="match status" value="1"/>
</dbReference>
<accession>A0A8C5LIY0</accession>
<dbReference type="GeneTree" id="ENSGT00940000165023"/>
<organism evidence="2 3">
    <name type="scientific">Leptobrachium leishanense</name>
    <name type="common">Leishan spiny toad</name>
    <dbReference type="NCBI Taxonomy" id="445787"/>
    <lineage>
        <taxon>Eukaryota</taxon>
        <taxon>Metazoa</taxon>
        <taxon>Chordata</taxon>
        <taxon>Craniata</taxon>
        <taxon>Vertebrata</taxon>
        <taxon>Euteleostomi</taxon>
        <taxon>Amphibia</taxon>
        <taxon>Batrachia</taxon>
        <taxon>Anura</taxon>
        <taxon>Pelobatoidea</taxon>
        <taxon>Megophryidae</taxon>
        <taxon>Leptobrachium</taxon>
    </lineage>
</organism>
<keyword evidence="3" id="KW-1185">Reference proteome</keyword>
<sequence length="399" mass="45702">METQQPSLFLSLDAEKAFDRAEWPFLFSLLQHIRLPESFLAAINALYTSPSAQILLPGAEPIPFMISNGTRQGCPLSPALFALYLEPLLQHIRMNPGIQGLTVRSESFKVSAYADDILLSLSHPLESLPQLFKTLDEYARLSGYKININKSEAFTVHVPSLQYDYLCTNFPVRFSPSSFKYLGIMLTNAPTTLYDANYKRLWSQIKKDLECWDRYQISWVGRIYSVKMNILPRLLYFFQALPIALDSDDIRDIQRAIDSFIWQGKRHRTARATLYRPKEAGGLGLPCLLSYYYAAQLAQVVAWHSPQTSRRWVDLERGLMYPDCPQMWIWLPRAHRPFLKTTCPAIINSLRLWDKLATKCDLTSFPSPLTPIMRNRDFLPGLVSSSSEGWMGSNISRIC</sequence>
<proteinExistence type="predicted"/>
<feature type="domain" description="Reverse transcriptase" evidence="1">
    <location>
        <begin position="1"/>
        <end position="186"/>
    </location>
</feature>
<protein>
    <recommendedName>
        <fullName evidence="1">Reverse transcriptase domain-containing protein</fullName>
    </recommendedName>
</protein>
<dbReference type="Ensembl" id="ENSLLET00000000215.1">
    <property type="protein sequence ID" value="ENSLLEP00000000200.1"/>
    <property type="gene ID" value="ENSLLEG00000000148.1"/>
</dbReference>
<reference evidence="2" key="1">
    <citation type="submission" date="2025-08" db="UniProtKB">
        <authorList>
            <consortium name="Ensembl"/>
        </authorList>
    </citation>
    <scope>IDENTIFICATION</scope>
</reference>
<dbReference type="InterPro" id="IPR000477">
    <property type="entry name" value="RT_dom"/>
</dbReference>
<evidence type="ECO:0000313" key="3">
    <source>
        <dbReference type="Proteomes" id="UP000694569"/>
    </source>
</evidence>
<dbReference type="OrthoDB" id="6143068at2759"/>
<dbReference type="Proteomes" id="UP000694569">
    <property type="component" value="Unplaced"/>
</dbReference>
<dbReference type="AlphaFoldDB" id="A0A8C5LIY0"/>
<dbReference type="PANTHER" id="PTHR31635:SF196">
    <property type="entry name" value="REVERSE TRANSCRIPTASE DOMAIN-CONTAINING PROTEIN-RELATED"/>
    <property type="match status" value="1"/>
</dbReference>
<dbReference type="InterPro" id="IPR043502">
    <property type="entry name" value="DNA/RNA_pol_sf"/>
</dbReference>
<evidence type="ECO:0000313" key="2">
    <source>
        <dbReference type="Ensembl" id="ENSLLEP00000000200.1"/>
    </source>
</evidence>
<reference evidence="2" key="2">
    <citation type="submission" date="2025-09" db="UniProtKB">
        <authorList>
            <consortium name="Ensembl"/>
        </authorList>
    </citation>
    <scope>IDENTIFICATION</scope>
</reference>
<name>A0A8C5LIY0_9ANUR</name>
<dbReference type="PROSITE" id="PS50878">
    <property type="entry name" value="RT_POL"/>
    <property type="match status" value="1"/>
</dbReference>
<dbReference type="CDD" id="cd01650">
    <property type="entry name" value="RT_nLTR_like"/>
    <property type="match status" value="1"/>
</dbReference>
<dbReference type="SUPFAM" id="SSF56672">
    <property type="entry name" value="DNA/RNA polymerases"/>
    <property type="match status" value="1"/>
</dbReference>